<feature type="coiled-coil region" evidence="1">
    <location>
        <begin position="1"/>
        <end position="64"/>
    </location>
</feature>
<reference evidence="3" key="1">
    <citation type="submission" date="2020-07" db="EMBL/GenBank/DDBJ databases">
        <title>Clarias magur genome sequencing, assembly and annotation.</title>
        <authorList>
            <person name="Kushwaha B."/>
            <person name="Kumar R."/>
            <person name="Das P."/>
            <person name="Joshi C.G."/>
            <person name="Kumar D."/>
            <person name="Nagpure N.S."/>
            <person name="Pandey M."/>
            <person name="Agarwal S."/>
            <person name="Srivastava S."/>
            <person name="Singh M."/>
            <person name="Sahoo L."/>
            <person name="Jayasankar P."/>
            <person name="Meher P.K."/>
            <person name="Koringa P.G."/>
            <person name="Iquebal M.A."/>
            <person name="Das S.P."/>
            <person name="Bit A."/>
            <person name="Patnaik S."/>
            <person name="Patel N."/>
            <person name="Shah T.M."/>
            <person name="Hinsu A."/>
            <person name="Jena J.K."/>
        </authorList>
    </citation>
    <scope>NUCLEOTIDE SEQUENCE</scope>
    <source>
        <strain evidence="3">CIFAMagur01</strain>
        <tissue evidence="3">Testis</tissue>
    </source>
</reference>
<sequence>MSKAERLNERVSELLAAAVQRVLEAVRDTVREYEEKSAHTQRENERLRRRVHELQERLDRDTAVSHITAQLTVSSPPNSSVQKKPPCCRPEDMMPSRDKPCFKEEPPNEGQSALFPAEIKTETEQSDYPGAEEPVLEPVLQNNFFPCAHLQSQAHQNEADFPAVVPVPQQCNNADTLDTFVEHFPFEEDSWRQQTRDERHFCLLSGNVSKLERLNCRVMKLLTAAVQEVLEAVKETVSEYQEKTSRTQRENERLRLKLQDALKSLEKERE</sequence>
<protein>
    <submittedName>
        <fullName evidence="3">Zinc finger protein with KRAB and SCAN domains 3-like</fullName>
    </submittedName>
</protein>
<gene>
    <name evidence="3" type="ORF">DAT39_018650</name>
</gene>
<evidence type="ECO:0000256" key="1">
    <source>
        <dbReference type="SAM" id="Coils"/>
    </source>
</evidence>
<keyword evidence="4" id="KW-1185">Reference proteome</keyword>
<name>A0A8J4WUP0_CLAMG</name>
<accession>A0A8J4WUP0</accession>
<comment type="caution">
    <text evidence="3">The sequence shown here is derived from an EMBL/GenBank/DDBJ whole genome shotgun (WGS) entry which is preliminary data.</text>
</comment>
<evidence type="ECO:0000256" key="2">
    <source>
        <dbReference type="SAM" id="MobiDB-lite"/>
    </source>
</evidence>
<feature type="non-terminal residue" evidence="3">
    <location>
        <position position="270"/>
    </location>
</feature>
<dbReference type="EMBL" id="QNUK01000563">
    <property type="protein sequence ID" value="KAF5891647.1"/>
    <property type="molecule type" value="Genomic_DNA"/>
</dbReference>
<evidence type="ECO:0000313" key="3">
    <source>
        <dbReference type="EMBL" id="KAF5891647.1"/>
    </source>
</evidence>
<proteinExistence type="predicted"/>
<feature type="compositionally biased region" description="Basic and acidic residues" evidence="2">
    <location>
        <begin position="89"/>
        <end position="106"/>
    </location>
</feature>
<dbReference type="Proteomes" id="UP000727407">
    <property type="component" value="Unassembled WGS sequence"/>
</dbReference>
<dbReference type="OrthoDB" id="654211at2759"/>
<organism evidence="3 4">
    <name type="scientific">Clarias magur</name>
    <name type="common">Asian catfish</name>
    <name type="synonym">Macropteronotus magur</name>
    <dbReference type="NCBI Taxonomy" id="1594786"/>
    <lineage>
        <taxon>Eukaryota</taxon>
        <taxon>Metazoa</taxon>
        <taxon>Chordata</taxon>
        <taxon>Craniata</taxon>
        <taxon>Vertebrata</taxon>
        <taxon>Euteleostomi</taxon>
        <taxon>Actinopterygii</taxon>
        <taxon>Neopterygii</taxon>
        <taxon>Teleostei</taxon>
        <taxon>Ostariophysi</taxon>
        <taxon>Siluriformes</taxon>
        <taxon>Clariidae</taxon>
        <taxon>Clarias</taxon>
    </lineage>
</organism>
<feature type="region of interest" description="Disordered" evidence="2">
    <location>
        <begin position="72"/>
        <end position="112"/>
    </location>
</feature>
<evidence type="ECO:0000313" key="4">
    <source>
        <dbReference type="Proteomes" id="UP000727407"/>
    </source>
</evidence>
<feature type="compositionally biased region" description="Polar residues" evidence="2">
    <location>
        <begin position="72"/>
        <end position="82"/>
    </location>
</feature>
<dbReference type="AlphaFoldDB" id="A0A8J4WUP0"/>
<keyword evidence="1" id="KW-0175">Coiled coil</keyword>
<feature type="coiled-coil region" evidence="1">
    <location>
        <begin position="230"/>
        <end position="268"/>
    </location>
</feature>